<feature type="coiled-coil region" evidence="1">
    <location>
        <begin position="353"/>
        <end position="380"/>
    </location>
</feature>
<sequence>MSNNYGFYISKLHVTGLNSKTAKLEFSKGFNLVSGLSDTGKSYIFACINFMLGGGDIPKDIPESIGYTDVFLEIKTFTNKTFTLNRSLNGGNFKLKEVEIEKFMTQGVSRDLKSQHSSNNDDNISSFLLTLSGFGETYVRKDKQNVKRELSFRDIAKLTLIDEERIITEKSPVYSGQYTEQTQEQSVLEILLTGKDAKDLEQVEDIKIFTGRIKGKIEFADSLIKELSQKIELIEQENPIEKELQLQKRLDELTMVLADSSMQLEKLGNEKQSLYNEINSIESKGILQEELSHRFLLLKEHYYSDIKRLEFITEGEEYFSQLTAIKCPLCGGDMDKEHYDCIIEEGEKSSSVMNSIEVELDKIRIKLADLESTLKQLHIDKEERRLTLLALNRQYEIVKIEIQEKTEPIKSSTKKEVDTLITELSLIKEKDVLKQQLDNYFLQKSLMEKELAKKPKVGEQTDGIKYTVFKEFCNSIEKILKSWKYPNISSVNFDDSYKTYDIVLNDKNRKAHGKGIRAITYTSFVLGLMDYCINKDLPHSRNIILDSPLTTYQGKESKVKSVEIAKDMEDAFFTDLSAVDRNRQIIMLDNKDPNDEIISKINYIHFTGDKTNGRQGFFPI</sequence>
<dbReference type="EMBL" id="JASCRZ010000003">
    <property type="protein sequence ID" value="MDI5894822.1"/>
    <property type="molecule type" value="Genomic_DNA"/>
</dbReference>
<dbReference type="InterPro" id="IPR027417">
    <property type="entry name" value="P-loop_NTPase"/>
</dbReference>
<evidence type="ECO:0000313" key="3">
    <source>
        <dbReference type="Proteomes" id="UP001243403"/>
    </source>
</evidence>
<keyword evidence="3" id="KW-1185">Reference proteome</keyword>
<evidence type="ECO:0000313" key="2">
    <source>
        <dbReference type="EMBL" id="MDI5894822.1"/>
    </source>
</evidence>
<name>A0ABT6V9A6_9FLAO</name>
<accession>A0ABT6V9A6</accession>
<organism evidence="2 3">
    <name type="scientific">Flavobacterium algoritolerans</name>
    <dbReference type="NCBI Taxonomy" id="3041254"/>
    <lineage>
        <taxon>Bacteria</taxon>
        <taxon>Pseudomonadati</taxon>
        <taxon>Bacteroidota</taxon>
        <taxon>Flavobacteriia</taxon>
        <taxon>Flavobacteriales</taxon>
        <taxon>Flavobacteriaceae</taxon>
        <taxon>Flavobacterium</taxon>
    </lineage>
</organism>
<comment type="caution">
    <text evidence="2">The sequence shown here is derived from an EMBL/GenBank/DDBJ whole genome shotgun (WGS) entry which is preliminary data.</text>
</comment>
<feature type="coiled-coil region" evidence="1">
    <location>
        <begin position="217"/>
        <end position="284"/>
    </location>
</feature>
<proteinExistence type="predicted"/>
<dbReference type="Gene3D" id="3.40.50.300">
    <property type="entry name" value="P-loop containing nucleotide triphosphate hydrolases"/>
    <property type="match status" value="1"/>
</dbReference>
<gene>
    <name evidence="2" type="ORF">QLS65_07940</name>
</gene>
<protein>
    <submittedName>
        <fullName evidence="2">AAA family ATPase</fullName>
    </submittedName>
</protein>
<evidence type="ECO:0000256" key="1">
    <source>
        <dbReference type="SAM" id="Coils"/>
    </source>
</evidence>
<dbReference type="RefSeq" id="WP_282716534.1">
    <property type="nucleotide sequence ID" value="NZ_JASCRZ010000003.1"/>
</dbReference>
<dbReference type="Proteomes" id="UP001243403">
    <property type="component" value="Unassembled WGS sequence"/>
</dbReference>
<reference evidence="2 3" key="1">
    <citation type="submission" date="2023-04" db="EMBL/GenBank/DDBJ databases">
        <title>Two novel species of Flavobacterium.</title>
        <authorList>
            <person name="Liu Q."/>
            <person name="Xin Y.-H."/>
        </authorList>
    </citation>
    <scope>NUCLEOTIDE SEQUENCE [LARGE SCALE GENOMIC DNA]</scope>
    <source>
        <strain evidence="2 3">LB1P51</strain>
    </source>
</reference>
<keyword evidence="1" id="KW-0175">Coiled coil</keyword>